<keyword evidence="7" id="KW-0547">Nucleotide-binding</keyword>
<evidence type="ECO:0000256" key="1">
    <source>
        <dbReference type="ARBA" id="ARBA00001958"/>
    </source>
</evidence>
<keyword evidence="18" id="KW-1185">Reference proteome</keyword>
<dbReference type="InterPro" id="IPR015813">
    <property type="entry name" value="Pyrv/PenolPyrv_kinase-like_dom"/>
</dbReference>
<dbReference type="InterPro" id="IPR036918">
    <property type="entry name" value="Pyrv_Knase_C_sf"/>
</dbReference>
<dbReference type="SUPFAM" id="SSF52935">
    <property type="entry name" value="PK C-terminal domain-like"/>
    <property type="match status" value="1"/>
</dbReference>
<dbReference type="GO" id="GO:0030955">
    <property type="term" value="F:potassium ion binding"/>
    <property type="evidence" value="ECO:0007669"/>
    <property type="project" value="InterPro"/>
</dbReference>
<evidence type="ECO:0000256" key="5">
    <source>
        <dbReference type="ARBA" id="ARBA00022679"/>
    </source>
</evidence>
<evidence type="ECO:0000256" key="9">
    <source>
        <dbReference type="ARBA" id="ARBA00022840"/>
    </source>
</evidence>
<dbReference type="Pfam" id="PF02887">
    <property type="entry name" value="PK_C"/>
    <property type="match status" value="1"/>
</dbReference>
<evidence type="ECO:0000259" key="15">
    <source>
        <dbReference type="Pfam" id="PF00224"/>
    </source>
</evidence>
<keyword evidence="12" id="KW-0670">Pyruvate</keyword>
<keyword evidence="5 14" id="KW-0808">Transferase</keyword>
<dbReference type="UniPathway" id="UPA00109">
    <property type="reaction ID" value="UER00188"/>
</dbReference>
<dbReference type="EC" id="2.7.1.40" evidence="4 14"/>
<dbReference type="FunFam" id="2.40.33.10:FF:000001">
    <property type="entry name" value="Pyruvate kinase"/>
    <property type="match status" value="1"/>
</dbReference>
<dbReference type="PANTHER" id="PTHR11817">
    <property type="entry name" value="PYRUVATE KINASE"/>
    <property type="match status" value="1"/>
</dbReference>
<dbReference type="GO" id="GO:0000287">
    <property type="term" value="F:magnesium ion binding"/>
    <property type="evidence" value="ECO:0007669"/>
    <property type="project" value="InterPro"/>
</dbReference>
<dbReference type="AlphaFoldDB" id="A0A811VC07"/>
<keyword evidence="9" id="KW-0067">ATP-binding</keyword>
<comment type="cofactor">
    <cofactor evidence="1">
        <name>K(+)</name>
        <dbReference type="ChEBI" id="CHEBI:29103"/>
    </cofactor>
</comment>
<dbReference type="InterPro" id="IPR001697">
    <property type="entry name" value="Pyr_Knase"/>
</dbReference>
<dbReference type="InterPro" id="IPR040442">
    <property type="entry name" value="Pyrv_kinase-like_dom_sf"/>
</dbReference>
<protein>
    <recommendedName>
        <fullName evidence="4 14">Pyruvate kinase</fullName>
        <ecNumber evidence="4 14">2.7.1.40</ecNumber>
    </recommendedName>
</protein>
<sequence>MSMKMSVSNESETQLEHICRLQFDGPPAVRRLTNIICTIGVVSRNRTMLKSLMKAGMDIARLNFSHESHEHHKSTIDMIRAASDDYAEEEGYRRHIGIALDTKGSEIRTGSFEGVQEVELKKNDNIRLSVNKDLMDKGSKETVYVDYPNIINVMQPGNIIYLCDGTIMLLVKEVAVDCVICQVEVGGILGASKGVWLGSVNVDLPPVSEKDRFDLRFAVENNFDFIFASKIRHPSAIREIRAVMGERGKDIQIVCKIDCTQILEYLNEVICASDGILIDRSSLGIDLPDEKLFLLQKAIVARCNRVGKPVIVGTQLLSSMNSERRPTRADVADVGNTVIDGVDGVMLASESAIGKYPLEMVICVANICAEAEAVIWHRHLHKELMLNNPAAIDAVHAVALAAVDSAQKAMAALIIILTTSGRSAYLVSMYRPHCPIIAVTRCGRTARQCNLRRAVYPVLYSEKSDPDYQKDVELRVQYALAAAKKLKLVDKGDSVVIVSPWKEGTGFSNNMRIAYAFFEPDKTESLSKRSTMIREKSKSVF</sequence>
<evidence type="ECO:0000256" key="6">
    <source>
        <dbReference type="ARBA" id="ARBA00022723"/>
    </source>
</evidence>
<dbReference type="InterPro" id="IPR015806">
    <property type="entry name" value="Pyrv_Knase_insert_dom_sf"/>
</dbReference>
<keyword evidence="10 14" id="KW-0460">Magnesium</keyword>
<proteinExistence type="inferred from homology"/>
<dbReference type="GO" id="GO:0016301">
    <property type="term" value="F:kinase activity"/>
    <property type="evidence" value="ECO:0007669"/>
    <property type="project" value="UniProtKB-KW"/>
</dbReference>
<dbReference type="Gene3D" id="2.40.33.10">
    <property type="entry name" value="PK beta-barrel domain-like"/>
    <property type="match status" value="1"/>
</dbReference>
<accession>A0A811VC07</accession>
<dbReference type="Pfam" id="PF00224">
    <property type="entry name" value="PK"/>
    <property type="match status" value="1"/>
</dbReference>
<comment type="catalytic activity">
    <reaction evidence="13">
        <text>pyruvate + ATP = phosphoenolpyruvate + ADP + H(+)</text>
        <dbReference type="Rhea" id="RHEA:18157"/>
        <dbReference type="ChEBI" id="CHEBI:15361"/>
        <dbReference type="ChEBI" id="CHEBI:15378"/>
        <dbReference type="ChEBI" id="CHEBI:30616"/>
        <dbReference type="ChEBI" id="CHEBI:58702"/>
        <dbReference type="ChEBI" id="CHEBI:456216"/>
        <dbReference type="EC" id="2.7.1.40"/>
    </reaction>
    <physiologicalReaction direction="right-to-left" evidence="13">
        <dbReference type="Rhea" id="RHEA:18159"/>
    </physiologicalReaction>
</comment>
<evidence type="ECO:0000256" key="13">
    <source>
        <dbReference type="ARBA" id="ARBA00048967"/>
    </source>
</evidence>
<evidence type="ECO:0000259" key="16">
    <source>
        <dbReference type="Pfam" id="PF02887"/>
    </source>
</evidence>
<organism evidence="17 18">
    <name type="scientific">Ceratitis capitata</name>
    <name type="common">Mediterranean fruit fly</name>
    <name type="synonym">Tephritis capitata</name>
    <dbReference type="NCBI Taxonomy" id="7213"/>
    <lineage>
        <taxon>Eukaryota</taxon>
        <taxon>Metazoa</taxon>
        <taxon>Ecdysozoa</taxon>
        <taxon>Arthropoda</taxon>
        <taxon>Hexapoda</taxon>
        <taxon>Insecta</taxon>
        <taxon>Pterygota</taxon>
        <taxon>Neoptera</taxon>
        <taxon>Endopterygota</taxon>
        <taxon>Diptera</taxon>
        <taxon>Brachycera</taxon>
        <taxon>Muscomorpha</taxon>
        <taxon>Tephritoidea</taxon>
        <taxon>Tephritidae</taxon>
        <taxon>Ceratitis</taxon>
        <taxon>Ceratitis</taxon>
    </lineage>
</organism>
<dbReference type="EMBL" id="CAJHJT010000056">
    <property type="protein sequence ID" value="CAD7013415.1"/>
    <property type="molecule type" value="Genomic_DNA"/>
</dbReference>
<dbReference type="InterPro" id="IPR011037">
    <property type="entry name" value="Pyrv_Knase-like_insert_dom_sf"/>
</dbReference>
<keyword evidence="8 14" id="KW-0418">Kinase</keyword>
<keyword evidence="11 14" id="KW-0324">Glycolysis</keyword>
<gene>
    <name evidence="17" type="ORF">CCAP1982_LOCUS21479</name>
</gene>
<dbReference type="Gene3D" id="3.20.20.60">
    <property type="entry name" value="Phosphoenolpyruvate-binding domains"/>
    <property type="match status" value="1"/>
</dbReference>
<keyword evidence="6" id="KW-0479">Metal-binding</keyword>
<dbReference type="GO" id="GO:0005524">
    <property type="term" value="F:ATP binding"/>
    <property type="evidence" value="ECO:0007669"/>
    <property type="project" value="UniProtKB-KW"/>
</dbReference>
<evidence type="ECO:0000256" key="3">
    <source>
        <dbReference type="ARBA" id="ARBA00008663"/>
    </source>
</evidence>
<dbReference type="Proteomes" id="UP000606786">
    <property type="component" value="Unassembled WGS sequence"/>
</dbReference>
<dbReference type="SUPFAM" id="SSF51621">
    <property type="entry name" value="Phosphoenolpyruvate/pyruvate domain"/>
    <property type="match status" value="1"/>
</dbReference>
<evidence type="ECO:0000256" key="14">
    <source>
        <dbReference type="RuleBase" id="RU000504"/>
    </source>
</evidence>
<dbReference type="InterPro" id="IPR015793">
    <property type="entry name" value="Pyrv_Knase_brl"/>
</dbReference>
<dbReference type="Gene3D" id="3.40.1380.20">
    <property type="entry name" value="Pyruvate kinase, C-terminal domain"/>
    <property type="match status" value="1"/>
</dbReference>
<feature type="domain" description="Pyruvate kinase C-terminal" evidence="16">
    <location>
        <begin position="396"/>
        <end position="513"/>
    </location>
</feature>
<evidence type="ECO:0000256" key="4">
    <source>
        <dbReference type="ARBA" id="ARBA00012142"/>
    </source>
</evidence>
<dbReference type="NCBIfam" id="TIGR01064">
    <property type="entry name" value="pyruv_kin"/>
    <property type="match status" value="1"/>
</dbReference>
<comment type="similarity">
    <text evidence="3 14">Belongs to the pyruvate kinase family.</text>
</comment>
<dbReference type="SUPFAM" id="SSF50800">
    <property type="entry name" value="PK beta-barrel domain-like"/>
    <property type="match status" value="1"/>
</dbReference>
<dbReference type="PRINTS" id="PR01050">
    <property type="entry name" value="PYRUVTKNASE"/>
</dbReference>
<dbReference type="InterPro" id="IPR015795">
    <property type="entry name" value="Pyrv_Knase_C"/>
</dbReference>
<evidence type="ECO:0000256" key="2">
    <source>
        <dbReference type="ARBA" id="ARBA00004997"/>
    </source>
</evidence>
<feature type="domain" description="Pyruvate kinase barrel" evidence="15">
    <location>
        <begin position="31"/>
        <end position="361"/>
    </location>
</feature>
<evidence type="ECO:0000256" key="10">
    <source>
        <dbReference type="ARBA" id="ARBA00022842"/>
    </source>
</evidence>
<evidence type="ECO:0000313" key="17">
    <source>
        <dbReference type="EMBL" id="CAD7013415.1"/>
    </source>
</evidence>
<evidence type="ECO:0000313" key="18">
    <source>
        <dbReference type="Proteomes" id="UP000606786"/>
    </source>
</evidence>
<evidence type="ECO:0000256" key="8">
    <source>
        <dbReference type="ARBA" id="ARBA00022777"/>
    </source>
</evidence>
<dbReference type="GO" id="GO:0004743">
    <property type="term" value="F:pyruvate kinase activity"/>
    <property type="evidence" value="ECO:0007669"/>
    <property type="project" value="UniProtKB-EC"/>
</dbReference>
<dbReference type="OrthoDB" id="108365at2759"/>
<reference evidence="17" key="1">
    <citation type="submission" date="2020-11" db="EMBL/GenBank/DDBJ databases">
        <authorList>
            <person name="Whitehead M."/>
        </authorList>
    </citation>
    <scope>NUCLEOTIDE SEQUENCE</scope>
    <source>
        <strain evidence="17">EGII</strain>
    </source>
</reference>
<evidence type="ECO:0000256" key="12">
    <source>
        <dbReference type="ARBA" id="ARBA00023317"/>
    </source>
</evidence>
<evidence type="ECO:0000256" key="7">
    <source>
        <dbReference type="ARBA" id="ARBA00022741"/>
    </source>
</evidence>
<comment type="caution">
    <text evidence="17">The sequence shown here is derived from an EMBL/GenBank/DDBJ whole genome shotgun (WGS) entry which is preliminary data.</text>
</comment>
<comment type="pathway">
    <text evidence="2 14">Carbohydrate degradation; glycolysis; pyruvate from D-glyceraldehyde 3-phosphate: step 5/5.</text>
</comment>
<name>A0A811VC07_CERCA</name>
<evidence type="ECO:0000256" key="11">
    <source>
        <dbReference type="ARBA" id="ARBA00023152"/>
    </source>
</evidence>